<accession>A0A7X4KP82</accession>
<evidence type="ECO:0000313" key="2">
    <source>
        <dbReference type="EMBL" id="MYN10018.1"/>
    </source>
</evidence>
<dbReference type="AlphaFoldDB" id="A0A7X4KP82"/>
<protein>
    <submittedName>
        <fullName evidence="2">Uncharacterized protein</fullName>
    </submittedName>
</protein>
<organism evidence="2 3">
    <name type="scientific">Pseudoduganella aquatica</name>
    <dbReference type="NCBI Taxonomy" id="2660641"/>
    <lineage>
        <taxon>Bacteria</taxon>
        <taxon>Pseudomonadati</taxon>
        <taxon>Pseudomonadota</taxon>
        <taxon>Betaproteobacteria</taxon>
        <taxon>Burkholderiales</taxon>
        <taxon>Oxalobacteraceae</taxon>
        <taxon>Telluria group</taxon>
        <taxon>Pseudoduganella</taxon>
    </lineage>
</organism>
<proteinExistence type="predicted"/>
<feature type="signal peptide" evidence="1">
    <location>
        <begin position="1"/>
        <end position="20"/>
    </location>
</feature>
<dbReference type="Proteomes" id="UP000450676">
    <property type="component" value="Unassembled WGS sequence"/>
</dbReference>
<evidence type="ECO:0000313" key="3">
    <source>
        <dbReference type="Proteomes" id="UP000450676"/>
    </source>
</evidence>
<gene>
    <name evidence="2" type="ORF">GTP77_22105</name>
</gene>
<keyword evidence="3" id="KW-1185">Reference proteome</keyword>
<dbReference type="RefSeq" id="WP_161074309.1">
    <property type="nucleotide sequence ID" value="NZ_CP086370.1"/>
</dbReference>
<evidence type="ECO:0000256" key="1">
    <source>
        <dbReference type="SAM" id="SignalP"/>
    </source>
</evidence>
<dbReference type="EMBL" id="WWCU01000030">
    <property type="protein sequence ID" value="MYN10018.1"/>
    <property type="molecule type" value="Genomic_DNA"/>
</dbReference>
<sequence>MKHLRCIAAALCGIVFSAGADGLPSGWTPVSDQTLEAQRGGFDTGGMLVSLGVERLVAINGGTVASSQFQIADLSRITAEEAALVSAALQPLTVQNGMGNAAQAGLPVLFIQNTVNDQLIQSQTTINAAVSSLSMLTSSNFESSMRAALSSAVAPR</sequence>
<comment type="caution">
    <text evidence="2">The sequence shown here is derived from an EMBL/GenBank/DDBJ whole genome shotgun (WGS) entry which is preliminary data.</text>
</comment>
<keyword evidence="1" id="KW-0732">Signal</keyword>
<feature type="chain" id="PRO_5030569875" evidence="1">
    <location>
        <begin position="21"/>
        <end position="156"/>
    </location>
</feature>
<name>A0A7X4KP82_9BURK</name>
<reference evidence="2 3" key="1">
    <citation type="submission" date="2019-12" db="EMBL/GenBank/DDBJ databases">
        <title>Novel species isolated from a subtropical stream in China.</title>
        <authorList>
            <person name="Lu H."/>
        </authorList>
    </citation>
    <scope>NUCLEOTIDE SEQUENCE [LARGE SCALE GENOMIC DNA]</scope>
    <source>
        <strain evidence="2 3">FT127W</strain>
    </source>
</reference>